<evidence type="ECO:0000313" key="1">
    <source>
        <dbReference type="EMBL" id="RNA13128.1"/>
    </source>
</evidence>
<evidence type="ECO:0000313" key="2">
    <source>
        <dbReference type="Proteomes" id="UP000276133"/>
    </source>
</evidence>
<proteinExistence type="predicted"/>
<name>A0A3M7QQ93_BRAPC</name>
<dbReference type="EMBL" id="REGN01005502">
    <property type="protein sequence ID" value="RNA13128.1"/>
    <property type="molecule type" value="Genomic_DNA"/>
</dbReference>
<dbReference type="Proteomes" id="UP000276133">
    <property type="component" value="Unassembled WGS sequence"/>
</dbReference>
<reference evidence="1 2" key="1">
    <citation type="journal article" date="2018" name="Sci. Rep.">
        <title>Genomic signatures of local adaptation to the degree of environmental predictability in rotifers.</title>
        <authorList>
            <person name="Franch-Gras L."/>
            <person name="Hahn C."/>
            <person name="Garcia-Roger E.M."/>
            <person name="Carmona M.J."/>
            <person name="Serra M."/>
            <person name="Gomez A."/>
        </authorList>
    </citation>
    <scope>NUCLEOTIDE SEQUENCE [LARGE SCALE GENOMIC DNA]</scope>
    <source>
        <strain evidence="1">HYR1</strain>
    </source>
</reference>
<protein>
    <submittedName>
        <fullName evidence="1">Uncharacterized protein</fullName>
    </submittedName>
</protein>
<sequence length="91" mass="11044">MCENKKKSFIIINRTLAQKRYTNNKINRKYLRDFICRERGRVWGLDLKGFEYFNSEADDFLFLLKNLISKHLIVKSYSLRLMNLYKTLDTK</sequence>
<organism evidence="1 2">
    <name type="scientific">Brachionus plicatilis</name>
    <name type="common">Marine rotifer</name>
    <name type="synonym">Brachionus muelleri</name>
    <dbReference type="NCBI Taxonomy" id="10195"/>
    <lineage>
        <taxon>Eukaryota</taxon>
        <taxon>Metazoa</taxon>
        <taxon>Spiralia</taxon>
        <taxon>Gnathifera</taxon>
        <taxon>Rotifera</taxon>
        <taxon>Eurotatoria</taxon>
        <taxon>Monogononta</taxon>
        <taxon>Pseudotrocha</taxon>
        <taxon>Ploima</taxon>
        <taxon>Brachionidae</taxon>
        <taxon>Brachionus</taxon>
    </lineage>
</organism>
<comment type="caution">
    <text evidence="1">The sequence shown here is derived from an EMBL/GenBank/DDBJ whole genome shotgun (WGS) entry which is preliminary data.</text>
</comment>
<accession>A0A3M7QQ93</accession>
<gene>
    <name evidence="1" type="ORF">BpHYR1_024316</name>
</gene>
<keyword evidence="2" id="KW-1185">Reference proteome</keyword>
<dbReference type="AlphaFoldDB" id="A0A3M7QQ93"/>